<dbReference type="PIRSF" id="PIRSF000857">
    <property type="entry name" value="PAPS_reductase"/>
    <property type="match status" value="1"/>
</dbReference>
<gene>
    <name evidence="14" type="primary">cysH</name>
    <name evidence="16" type="ORF">HF682_10170</name>
</gene>
<dbReference type="PANTHER" id="PTHR46482">
    <property type="entry name" value="5'-ADENYLYLSULFATE REDUCTASE 3, CHLOROPLASTIC"/>
    <property type="match status" value="1"/>
</dbReference>
<evidence type="ECO:0000259" key="15">
    <source>
        <dbReference type="Pfam" id="PF01507"/>
    </source>
</evidence>
<evidence type="ECO:0000256" key="8">
    <source>
        <dbReference type="ARBA" id="ARBA00024327"/>
    </source>
</evidence>
<comment type="catalytic activity">
    <reaction evidence="13 14">
        <text>[thioredoxin]-disulfide + sulfite + AMP + 2 H(+) = adenosine 5'-phosphosulfate + [thioredoxin]-dithiol</text>
        <dbReference type="Rhea" id="RHEA:21976"/>
        <dbReference type="Rhea" id="RHEA-COMP:10698"/>
        <dbReference type="Rhea" id="RHEA-COMP:10700"/>
        <dbReference type="ChEBI" id="CHEBI:15378"/>
        <dbReference type="ChEBI" id="CHEBI:17359"/>
        <dbReference type="ChEBI" id="CHEBI:29950"/>
        <dbReference type="ChEBI" id="CHEBI:50058"/>
        <dbReference type="ChEBI" id="CHEBI:58243"/>
        <dbReference type="ChEBI" id="CHEBI:456215"/>
        <dbReference type="EC" id="1.8.4.10"/>
    </reaction>
</comment>
<keyword evidence="4 14" id="KW-0560">Oxidoreductase</keyword>
<feature type="binding site" evidence="14">
    <location>
        <position position="111"/>
    </location>
    <ligand>
        <name>[4Fe-4S] cluster</name>
        <dbReference type="ChEBI" id="CHEBI:49883"/>
    </ligand>
</feature>
<dbReference type="Gene3D" id="3.40.50.620">
    <property type="entry name" value="HUPs"/>
    <property type="match status" value="1"/>
</dbReference>
<name>A0A847S6L8_9NEIS</name>
<evidence type="ECO:0000256" key="6">
    <source>
        <dbReference type="ARBA" id="ARBA00023014"/>
    </source>
</evidence>
<keyword evidence="5 14" id="KW-0408">Iron</keyword>
<dbReference type="EC" id="1.8.4.10" evidence="9 14"/>
<keyword evidence="2 14" id="KW-0963">Cytoplasm</keyword>
<evidence type="ECO:0000256" key="13">
    <source>
        <dbReference type="ARBA" id="ARBA00048441"/>
    </source>
</evidence>
<proteinExistence type="inferred from homology"/>
<dbReference type="GO" id="GO:0019344">
    <property type="term" value="P:cysteine biosynthetic process"/>
    <property type="evidence" value="ECO:0007669"/>
    <property type="project" value="InterPro"/>
</dbReference>
<dbReference type="AlphaFoldDB" id="A0A847S6L8"/>
<reference evidence="16 17" key="1">
    <citation type="submission" date="2020-04" db="EMBL/GenBank/DDBJ databases">
        <title>Draft genome of Leeia sp. IMCC25680.</title>
        <authorList>
            <person name="Song J."/>
            <person name="Cho J.-C."/>
        </authorList>
    </citation>
    <scope>NUCLEOTIDE SEQUENCE [LARGE SCALE GENOMIC DNA]</scope>
    <source>
        <strain evidence="16 17">IMCC25680</strain>
    </source>
</reference>
<dbReference type="InterPro" id="IPR011798">
    <property type="entry name" value="APS_reductase"/>
</dbReference>
<evidence type="ECO:0000256" key="3">
    <source>
        <dbReference type="ARBA" id="ARBA00022723"/>
    </source>
</evidence>
<organism evidence="16 17">
    <name type="scientific">Leeia aquatica</name>
    <dbReference type="NCBI Taxonomy" id="2725557"/>
    <lineage>
        <taxon>Bacteria</taxon>
        <taxon>Pseudomonadati</taxon>
        <taxon>Pseudomonadota</taxon>
        <taxon>Betaproteobacteria</taxon>
        <taxon>Neisseriales</taxon>
        <taxon>Leeiaceae</taxon>
        <taxon>Leeia</taxon>
    </lineage>
</organism>
<dbReference type="GO" id="GO:0051539">
    <property type="term" value="F:4 iron, 4 sulfur cluster binding"/>
    <property type="evidence" value="ECO:0007669"/>
    <property type="project" value="UniProtKB-UniRule"/>
</dbReference>
<feature type="active site" description="Nucleophile; cysteine thiosulfonate intermediate" evidence="14">
    <location>
        <position position="221"/>
    </location>
</feature>
<evidence type="ECO:0000256" key="12">
    <source>
        <dbReference type="ARBA" id="ARBA00032041"/>
    </source>
</evidence>
<keyword evidence="3 14" id="KW-0479">Metal-binding</keyword>
<evidence type="ECO:0000256" key="14">
    <source>
        <dbReference type="HAMAP-Rule" id="MF_00063"/>
    </source>
</evidence>
<dbReference type="InterPro" id="IPR002500">
    <property type="entry name" value="PAPS_reduct_dom"/>
</dbReference>
<dbReference type="NCBIfam" id="TIGR00434">
    <property type="entry name" value="cysH"/>
    <property type="match status" value="1"/>
</dbReference>
<keyword evidence="17" id="KW-1185">Reference proteome</keyword>
<evidence type="ECO:0000256" key="9">
    <source>
        <dbReference type="ARBA" id="ARBA00024386"/>
    </source>
</evidence>
<evidence type="ECO:0000256" key="5">
    <source>
        <dbReference type="ARBA" id="ARBA00023004"/>
    </source>
</evidence>
<comment type="subcellular location">
    <subcellularLocation>
        <location evidence="14">Cytoplasm</location>
    </subcellularLocation>
</comment>
<feature type="binding site" evidence="14">
    <location>
        <position position="193"/>
    </location>
    <ligand>
        <name>[4Fe-4S] cluster</name>
        <dbReference type="ChEBI" id="CHEBI:49883"/>
    </ligand>
</feature>
<feature type="domain" description="Phosphoadenosine phosphosulphate reductase" evidence="15">
    <location>
        <begin position="25"/>
        <end position="199"/>
    </location>
</feature>
<dbReference type="PANTHER" id="PTHR46482:SF9">
    <property type="entry name" value="5'-ADENYLYLSULFATE REDUCTASE 1, CHLOROPLASTIC"/>
    <property type="match status" value="1"/>
</dbReference>
<accession>A0A847S6L8</accession>
<dbReference type="SUPFAM" id="SSF52402">
    <property type="entry name" value="Adenine nucleotide alpha hydrolases-like"/>
    <property type="match status" value="1"/>
</dbReference>
<dbReference type="GO" id="GO:0019379">
    <property type="term" value="P:sulfate assimilation, phosphoadenylyl sulfate reduction by phosphoadenylyl-sulfate reductase (thioredoxin)"/>
    <property type="evidence" value="ECO:0007669"/>
    <property type="project" value="UniProtKB-UniRule"/>
</dbReference>
<evidence type="ECO:0000313" key="16">
    <source>
        <dbReference type="EMBL" id="NLR75524.1"/>
    </source>
</evidence>
<evidence type="ECO:0000256" key="11">
    <source>
        <dbReference type="ARBA" id="ARBA00030894"/>
    </source>
</evidence>
<comment type="function">
    <text evidence="7 14">Catalyzes the formation of sulfite from adenosine 5'-phosphosulfate (APS) using thioredoxin as an electron donor.</text>
</comment>
<evidence type="ECO:0000256" key="1">
    <source>
        <dbReference type="ARBA" id="ARBA00009732"/>
    </source>
</evidence>
<evidence type="ECO:0000256" key="7">
    <source>
        <dbReference type="ARBA" id="ARBA00024298"/>
    </source>
</evidence>
<dbReference type="EMBL" id="JABAIM010000002">
    <property type="protein sequence ID" value="NLR75524.1"/>
    <property type="molecule type" value="Genomic_DNA"/>
</dbReference>
<dbReference type="GO" id="GO:0004604">
    <property type="term" value="F:phosphoadenylyl-sulfate reductase (thioredoxin) activity"/>
    <property type="evidence" value="ECO:0007669"/>
    <property type="project" value="UniProtKB-UniRule"/>
</dbReference>
<dbReference type="RefSeq" id="WP_168877184.1">
    <property type="nucleotide sequence ID" value="NZ_JABAIM010000002.1"/>
</dbReference>
<evidence type="ECO:0000256" key="2">
    <source>
        <dbReference type="ARBA" id="ARBA00022490"/>
    </source>
</evidence>
<dbReference type="InterPro" id="IPR014729">
    <property type="entry name" value="Rossmann-like_a/b/a_fold"/>
</dbReference>
<dbReference type="InterPro" id="IPR004511">
    <property type="entry name" value="PAPS/APS_Rdtase"/>
</dbReference>
<keyword evidence="6 14" id="KW-0411">Iron-sulfur</keyword>
<dbReference type="Proteomes" id="UP000587991">
    <property type="component" value="Unassembled WGS sequence"/>
</dbReference>
<dbReference type="Pfam" id="PF01507">
    <property type="entry name" value="PAPS_reduct"/>
    <property type="match status" value="1"/>
</dbReference>
<protein>
    <recommendedName>
        <fullName evidence="10 14">Adenosine 5'-phosphosulfate reductase</fullName>
        <shortName evidence="14">APS reductase</shortName>
        <ecNumber evidence="9 14">1.8.4.10</ecNumber>
    </recommendedName>
    <alternativeName>
        <fullName evidence="12 14">5'-adenylylsulfate reductase</fullName>
    </alternativeName>
    <alternativeName>
        <fullName evidence="11 14">Thioredoxin-dependent 5'-adenylylsulfate reductase</fullName>
    </alternativeName>
</protein>
<dbReference type="GO" id="GO:0046872">
    <property type="term" value="F:metal ion binding"/>
    <property type="evidence" value="ECO:0007669"/>
    <property type="project" value="UniProtKB-KW"/>
</dbReference>
<comment type="cofactor">
    <cofactor evidence="14">
        <name>[4Fe-4S] cluster</name>
        <dbReference type="ChEBI" id="CHEBI:49883"/>
    </cofactor>
    <text evidence="14">Binds 1 [4Fe-4S] cluster per subunit.</text>
</comment>
<dbReference type="GO" id="GO:0070814">
    <property type="term" value="P:hydrogen sulfide biosynthetic process"/>
    <property type="evidence" value="ECO:0007669"/>
    <property type="project" value="UniProtKB-UniRule"/>
</dbReference>
<evidence type="ECO:0000256" key="4">
    <source>
        <dbReference type="ARBA" id="ARBA00023002"/>
    </source>
</evidence>
<sequence length="228" mass="26269">MTFDQKLQDTVALLKTIANDYQPAVFANSYGAEDMVLTHLISQHALNITVFSLDTGRLPAETYALMQQVEEQYASHPVKVYFPDTAATEGYVREHGINGFYRSVELRKECCRIRKIDPLRRALQGQKAWITGLRREQSPTRKDLGNQEFDKDNGLEKFNPLIEWTEKEVWGFIRSQNIPYNELHDKFYPSIGCGPCTRAITVGEDVRAGRWWWENPETKECGLHIKKG</sequence>
<evidence type="ECO:0000313" key="17">
    <source>
        <dbReference type="Proteomes" id="UP000587991"/>
    </source>
</evidence>
<dbReference type="HAMAP" id="MF_00063">
    <property type="entry name" value="CysH"/>
    <property type="match status" value="1"/>
</dbReference>
<feature type="binding site" evidence="14">
    <location>
        <position position="196"/>
    </location>
    <ligand>
        <name>[4Fe-4S] cluster</name>
        <dbReference type="ChEBI" id="CHEBI:49883"/>
    </ligand>
</feature>
<dbReference type="GO" id="GO:0043866">
    <property type="term" value="F:adenylyl-sulfate reductase (thioredoxin) activity"/>
    <property type="evidence" value="ECO:0007669"/>
    <property type="project" value="UniProtKB-EC"/>
</dbReference>
<feature type="binding site" evidence="14">
    <location>
        <position position="110"/>
    </location>
    <ligand>
        <name>[4Fe-4S] cluster</name>
        <dbReference type="ChEBI" id="CHEBI:49883"/>
    </ligand>
</feature>
<evidence type="ECO:0000256" key="10">
    <source>
        <dbReference type="ARBA" id="ARBA00029514"/>
    </source>
</evidence>
<comment type="similarity">
    <text evidence="1 14">Belongs to the PAPS reductase family. CysH subfamily.</text>
</comment>
<dbReference type="CDD" id="cd23945">
    <property type="entry name" value="PAPS_reductase"/>
    <property type="match status" value="1"/>
</dbReference>
<comment type="caution">
    <text evidence="16">The sequence shown here is derived from an EMBL/GenBank/DDBJ whole genome shotgun (WGS) entry which is preliminary data.</text>
</comment>
<dbReference type="NCBIfam" id="TIGR02055">
    <property type="entry name" value="APS_reductase"/>
    <property type="match status" value="1"/>
</dbReference>
<comment type="pathway">
    <text evidence="8 14">Sulfur metabolism; hydrogen sulfide biosynthesis; sulfite from sulfate.</text>
</comment>
<dbReference type="NCBIfam" id="NF002537">
    <property type="entry name" value="PRK02090.1"/>
    <property type="match status" value="1"/>
</dbReference>
<dbReference type="GO" id="GO:0005737">
    <property type="term" value="C:cytoplasm"/>
    <property type="evidence" value="ECO:0007669"/>
    <property type="project" value="UniProtKB-SubCell"/>
</dbReference>